<evidence type="ECO:0000313" key="11">
    <source>
        <dbReference type="Proteomes" id="UP000619260"/>
    </source>
</evidence>
<keyword evidence="2" id="KW-1003">Cell membrane</keyword>
<feature type="transmembrane region" description="Helical" evidence="8">
    <location>
        <begin position="346"/>
        <end position="367"/>
    </location>
</feature>
<organism evidence="10 11">
    <name type="scientific">Virgisporangium aliadipatigenens</name>
    <dbReference type="NCBI Taxonomy" id="741659"/>
    <lineage>
        <taxon>Bacteria</taxon>
        <taxon>Bacillati</taxon>
        <taxon>Actinomycetota</taxon>
        <taxon>Actinomycetes</taxon>
        <taxon>Micromonosporales</taxon>
        <taxon>Micromonosporaceae</taxon>
        <taxon>Virgisporangium</taxon>
    </lineage>
</organism>
<evidence type="ECO:0000313" key="10">
    <source>
        <dbReference type="EMBL" id="GIJ45044.1"/>
    </source>
</evidence>
<evidence type="ECO:0000256" key="2">
    <source>
        <dbReference type="ARBA" id="ARBA00022475"/>
    </source>
</evidence>
<dbReference type="InterPro" id="IPR038731">
    <property type="entry name" value="RgtA/B/C-like"/>
</dbReference>
<feature type="transmembrane region" description="Helical" evidence="8">
    <location>
        <begin position="379"/>
        <end position="401"/>
    </location>
</feature>
<dbReference type="GO" id="GO:0016763">
    <property type="term" value="F:pentosyltransferase activity"/>
    <property type="evidence" value="ECO:0007669"/>
    <property type="project" value="TreeGrafter"/>
</dbReference>
<feature type="domain" description="Glycosyltransferase RgtA/B/C/D-like" evidence="9">
    <location>
        <begin position="120"/>
        <end position="255"/>
    </location>
</feature>
<dbReference type="InterPro" id="IPR050297">
    <property type="entry name" value="LipidA_mod_glycosyltrf_83"/>
</dbReference>
<reference evidence="10" key="1">
    <citation type="submission" date="2021-01" db="EMBL/GenBank/DDBJ databases">
        <title>Whole genome shotgun sequence of Virgisporangium aliadipatigenens NBRC 105644.</title>
        <authorList>
            <person name="Komaki H."/>
            <person name="Tamura T."/>
        </authorList>
    </citation>
    <scope>NUCLEOTIDE SEQUENCE</scope>
    <source>
        <strain evidence="10">NBRC 105644</strain>
    </source>
</reference>
<accession>A0A8J3YGW5</accession>
<evidence type="ECO:0000259" key="9">
    <source>
        <dbReference type="Pfam" id="PF13231"/>
    </source>
</evidence>
<dbReference type="AlphaFoldDB" id="A0A8J3YGW5"/>
<comment type="caution">
    <text evidence="10">The sequence shown here is derived from an EMBL/GenBank/DDBJ whole genome shotgun (WGS) entry which is preliminary data.</text>
</comment>
<feature type="transmembrane region" description="Helical" evidence="8">
    <location>
        <begin position="308"/>
        <end position="325"/>
    </location>
</feature>
<keyword evidence="4" id="KW-0808">Transferase</keyword>
<evidence type="ECO:0000256" key="1">
    <source>
        <dbReference type="ARBA" id="ARBA00004651"/>
    </source>
</evidence>
<name>A0A8J3YGW5_9ACTN</name>
<feature type="transmembrane region" description="Helical" evidence="8">
    <location>
        <begin position="147"/>
        <end position="165"/>
    </location>
</feature>
<keyword evidence="5 8" id="KW-0812">Transmembrane</keyword>
<gene>
    <name evidence="10" type="ORF">Val02_19300</name>
</gene>
<feature type="transmembrane region" description="Helical" evidence="8">
    <location>
        <begin position="239"/>
        <end position="259"/>
    </location>
</feature>
<feature type="transmembrane region" description="Helical" evidence="8">
    <location>
        <begin position="197"/>
        <end position="227"/>
    </location>
</feature>
<evidence type="ECO:0000256" key="3">
    <source>
        <dbReference type="ARBA" id="ARBA00022676"/>
    </source>
</evidence>
<sequence length="517" mass="56577">MAAGVLEIERSAVHVVEVAPDRPSRRTRLRQRWRAHRTDLAVLLPLLLVTAAVNAWNLQGWPGRVNDDEATYVAQAWAMVAHGELAHYTYWYDHPFLGWAVIAGYAWLTDGFDRVPSAVMVGREAMLVTTVVSAALLYALARRLRFAPGWAALAVAVFALSPLAVHYHRMVFLDNLATMWMLAALVAAASPRRSIAAALWAAVWCAVAALTKETIVILLPALLWLLVRHTHRRTRLWSLGVFGVTLVSLVASYPVFALLKNELLPGEGHVSLSWALWWQLFGRSGSGSLLDPDSGAFSLAMSWVNLDPWLLLGGVLLLIPGFCVARLRPVALALAIQVVMMCRGGYLPFAYVIALLPFAALLIGGVADALWRVRGKARPVAAAVLVAALLAFAAVGVPHWVRDLRAQSTVEGDANSRAATRWVLDNVPRDAVVVTDDYIWMDLRLAGYEKVVWLWKVDTDPEVMTELLPDGAASVRYVVMADQAASTLASLPTLDAAVRTSTEVTRFGDVVIRRVTP</sequence>
<proteinExistence type="predicted"/>
<dbReference type="Pfam" id="PF13231">
    <property type="entry name" value="PMT_2"/>
    <property type="match status" value="1"/>
</dbReference>
<keyword evidence="7 8" id="KW-0472">Membrane</keyword>
<dbReference type="PANTHER" id="PTHR33908">
    <property type="entry name" value="MANNOSYLTRANSFERASE YKCB-RELATED"/>
    <property type="match status" value="1"/>
</dbReference>
<dbReference type="GO" id="GO:0009103">
    <property type="term" value="P:lipopolysaccharide biosynthetic process"/>
    <property type="evidence" value="ECO:0007669"/>
    <property type="project" value="UniProtKB-ARBA"/>
</dbReference>
<dbReference type="Proteomes" id="UP000619260">
    <property type="component" value="Unassembled WGS sequence"/>
</dbReference>
<evidence type="ECO:0000256" key="8">
    <source>
        <dbReference type="SAM" id="Phobius"/>
    </source>
</evidence>
<feature type="transmembrane region" description="Helical" evidence="8">
    <location>
        <begin position="40"/>
        <end position="58"/>
    </location>
</feature>
<evidence type="ECO:0000256" key="5">
    <source>
        <dbReference type="ARBA" id="ARBA00022692"/>
    </source>
</evidence>
<keyword evidence="11" id="KW-1185">Reference proteome</keyword>
<dbReference type="EMBL" id="BOPF01000006">
    <property type="protein sequence ID" value="GIJ45044.1"/>
    <property type="molecule type" value="Genomic_DNA"/>
</dbReference>
<protein>
    <recommendedName>
        <fullName evidence="9">Glycosyltransferase RgtA/B/C/D-like domain-containing protein</fullName>
    </recommendedName>
</protein>
<comment type="subcellular location">
    <subcellularLocation>
        <location evidence="1">Cell membrane</location>
        <topology evidence="1">Multi-pass membrane protein</topology>
    </subcellularLocation>
</comment>
<dbReference type="RefSeq" id="WP_203898603.1">
    <property type="nucleotide sequence ID" value="NZ_BOPF01000006.1"/>
</dbReference>
<dbReference type="GO" id="GO:0005886">
    <property type="term" value="C:plasma membrane"/>
    <property type="evidence" value="ECO:0007669"/>
    <property type="project" value="UniProtKB-SubCell"/>
</dbReference>
<evidence type="ECO:0000256" key="7">
    <source>
        <dbReference type="ARBA" id="ARBA00023136"/>
    </source>
</evidence>
<evidence type="ECO:0000256" key="4">
    <source>
        <dbReference type="ARBA" id="ARBA00022679"/>
    </source>
</evidence>
<keyword evidence="3" id="KW-0328">Glycosyltransferase</keyword>
<dbReference type="PANTHER" id="PTHR33908:SF11">
    <property type="entry name" value="MEMBRANE PROTEIN"/>
    <property type="match status" value="1"/>
</dbReference>
<evidence type="ECO:0000256" key="6">
    <source>
        <dbReference type="ARBA" id="ARBA00022989"/>
    </source>
</evidence>
<feature type="transmembrane region" description="Helical" evidence="8">
    <location>
        <begin position="120"/>
        <end position="141"/>
    </location>
</feature>
<keyword evidence="6 8" id="KW-1133">Transmembrane helix</keyword>